<evidence type="ECO:0000313" key="2">
    <source>
        <dbReference type="Proteomes" id="UP000198506"/>
    </source>
</evidence>
<evidence type="ECO:0000313" key="1">
    <source>
        <dbReference type="EMBL" id="SFS06848.1"/>
    </source>
</evidence>
<dbReference type="Proteomes" id="UP000198506">
    <property type="component" value="Unassembled WGS sequence"/>
</dbReference>
<sequence length="170" mass="17303">MSAPLTTQPGFTRALAAVRGGEIGLLRAVALDLVAVGGGDALQGLRIEAIGVLRAVTGPSSVELQAHSTSDGGATTFLGRAGHGVVVNAHVSVVAGERRECLRATIRLVGTHGSVLVDLLRPRLDVRTAAGMRHPSFGARRAEVSPGDAAEALTAIAASARSGQTISITW</sequence>
<dbReference type="Gene3D" id="3.30.360.10">
    <property type="entry name" value="Dihydrodipicolinate Reductase, domain 2"/>
    <property type="match status" value="1"/>
</dbReference>
<comment type="caution">
    <text evidence="1">The sequence shown here is derived from an EMBL/GenBank/DDBJ whole genome shotgun (WGS) entry which is preliminary data.</text>
</comment>
<protein>
    <submittedName>
        <fullName evidence="1">Uncharacterized protein</fullName>
    </submittedName>
</protein>
<reference evidence="1 2" key="1">
    <citation type="submission" date="2016-10" db="EMBL/GenBank/DDBJ databases">
        <authorList>
            <person name="Varghese N."/>
            <person name="Submissions S."/>
        </authorList>
    </citation>
    <scope>NUCLEOTIDE SEQUENCE [LARGE SCALE GENOMIC DNA]</scope>
    <source>
        <strain evidence="1 2">IAM 15147</strain>
    </source>
</reference>
<name>A0AA94HLE1_9MICO</name>
<dbReference type="RefSeq" id="WP_092916339.1">
    <property type="nucleotide sequence ID" value="NZ_FOZN01000002.1"/>
</dbReference>
<proteinExistence type="predicted"/>
<dbReference type="AlphaFoldDB" id="A0AA94HLE1"/>
<accession>A0AA94HLE1</accession>
<keyword evidence="2" id="KW-1185">Reference proteome</keyword>
<gene>
    <name evidence="1" type="ORF">SAMN04487783_0882</name>
</gene>
<dbReference type="EMBL" id="FOZN01000002">
    <property type="protein sequence ID" value="SFS06848.1"/>
    <property type="molecule type" value="Genomic_DNA"/>
</dbReference>
<organism evidence="1 2">
    <name type="scientific">Agrococcus baldri</name>
    <dbReference type="NCBI Taxonomy" id="153730"/>
    <lineage>
        <taxon>Bacteria</taxon>
        <taxon>Bacillati</taxon>
        <taxon>Actinomycetota</taxon>
        <taxon>Actinomycetes</taxon>
        <taxon>Micrococcales</taxon>
        <taxon>Microbacteriaceae</taxon>
        <taxon>Agrococcus</taxon>
    </lineage>
</organism>